<protein>
    <submittedName>
        <fullName evidence="2">Uncharacterized protein</fullName>
    </submittedName>
</protein>
<keyword evidence="3" id="KW-1185">Reference proteome</keyword>
<dbReference type="Proteomes" id="UP000601435">
    <property type="component" value="Unassembled WGS sequence"/>
</dbReference>
<evidence type="ECO:0000313" key="3">
    <source>
        <dbReference type="Proteomes" id="UP000601435"/>
    </source>
</evidence>
<reference evidence="2" key="1">
    <citation type="submission" date="2021-02" db="EMBL/GenBank/DDBJ databases">
        <authorList>
            <person name="Dougan E. K."/>
            <person name="Rhodes N."/>
            <person name="Thang M."/>
            <person name="Chan C."/>
        </authorList>
    </citation>
    <scope>NUCLEOTIDE SEQUENCE</scope>
</reference>
<dbReference type="EMBL" id="CAJNJA010024197">
    <property type="protein sequence ID" value="CAE7523241.1"/>
    <property type="molecule type" value="Genomic_DNA"/>
</dbReference>
<organism evidence="2 3">
    <name type="scientific">Symbiodinium necroappetens</name>
    <dbReference type="NCBI Taxonomy" id="1628268"/>
    <lineage>
        <taxon>Eukaryota</taxon>
        <taxon>Sar</taxon>
        <taxon>Alveolata</taxon>
        <taxon>Dinophyceae</taxon>
        <taxon>Suessiales</taxon>
        <taxon>Symbiodiniaceae</taxon>
        <taxon>Symbiodinium</taxon>
    </lineage>
</organism>
<comment type="caution">
    <text evidence="2">The sequence shown here is derived from an EMBL/GenBank/DDBJ whole genome shotgun (WGS) entry which is preliminary data.</text>
</comment>
<evidence type="ECO:0000313" key="2">
    <source>
        <dbReference type="EMBL" id="CAE7523241.1"/>
    </source>
</evidence>
<dbReference type="AlphaFoldDB" id="A0A812TEH3"/>
<gene>
    <name evidence="2" type="ORF">SNEC2469_LOCUS14974</name>
</gene>
<name>A0A812TEH3_9DINO</name>
<proteinExistence type="predicted"/>
<sequence length="62" mass="7133">MILPWCSQRSKTPRRCHRQACSQTLLTSDMSRDVPVQRTQSLKRFTQVDAARPQHASAQHVT</sequence>
<evidence type="ECO:0000256" key="1">
    <source>
        <dbReference type="SAM" id="MobiDB-lite"/>
    </source>
</evidence>
<accession>A0A812TEH3</accession>
<feature type="region of interest" description="Disordered" evidence="1">
    <location>
        <begin position="29"/>
        <end position="62"/>
    </location>
</feature>